<dbReference type="EMBL" id="JAXCGZ010010051">
    <property type="protein sequence ID" value="KAK7075862.1"/>
    <property type="molecule type" value="Genomic_DNA"/>
</dbReference>
<evidence type="ECO:0000313" key="2">
    <source>
        <dbReference type="EMBL" id="KAK7075862.1"/>
    </source>
</evidence>
<feature type="region of interest" description="Disordered" evidence="1">
    <location>
        <begin position="58"/>
        <end position="83"/>
    </location>
</feature>
<dbReference type="AlphaFoldDB" id="A0AAN9AA67"/>
<evidence type="ECO:0000313" key="3">
    <source>
        <dbReference type="Proteomes" id="UP001381693"/>
    </source>
</evidence>
<feature type="non-terminal residue" evidence="2">
    <location>
        <position position="99"/>
    </location>
</feature>
<comment type="caution">
    <text evidence="2">The sequence shown here is derived from an EMBL/GenBank/DDBJ whole genome shotgun (WGS) entry which is preliminary data.</text>
</comment>
<evidence type="ECO:0000256" key="1">
    <source>
        <dbReference type="SAM" id="MobiDB-lite"/>
    </source>
</evidence>
<sequence length="99" mass="10996">MGRNIPARYFVRATIQHTYLAPLRCVHWLGGEPIGPWLLALSQESRRRAGTIRSLAHTHTHTKSGQGAGHQATGPRPLPPRTHSLVATFQSHQECPPTY</sequence>
<accession>A0AAN9AA67</accession>
<protein>
    <submittedName>
        <fullName evidence="2">Uncharacterized protein</fullName>
    </submittedName>
</protein>
<name>A0AAN9AA67_HALRR</name>
<gene>
    <name evidence="2" type="ORF">SK128_027025</name>
</gene>
<organism evidence="2 3">
    <name type="scientific">Halocaridina rubra</name>
    <name type="common">Hawaiian red shrimp</name>
    <dbReference type="NCBI Taxonomy" id="373956"/>
    <lineage>
        <taxon>Eukaryota</taxon>
        <taxon>Metazoa</taxon>
        <taxon>Ecdysozoa</taxon>
        <taxon>Arthropoda</taxon>
        <taxon>Crustacea</taxon>
        <taxon>Multicrustacea</taxon>
        <taxon>Malacostraca</taxon>
        <taxon>Eumalacostraca</taxon>
        <taxon>Eucarida</taxon>
        <taxon>Decapoda</taxon>
        <taxon>Pleocyemata</taxon>
        <taxon>Caridea</taxon>
        <taxon>Atyoidea</taxon>
        <taxon>Atyidae</taxon>
        <taxon>Halocaridina</taxon>
    </lineage>
</organism>
<keyword evidence="3" id="KW-1185">Reference proteome</keyword>
<dbReference type="Proteomes" id="UP001381693">
    <property type="component" value="Unassembled WGS sequence"/>
</dbReference>
<proteinExistence type="predicted"/>
<reference evidence="2 3" key="1">
    <citation type="submission" date="2023-11" db="EMBL/GenBank/DDBJ databases">
        <title>Halocaridina rubra genome assembly.</title>
        <authorList>
            <person name="Smith C."/>
        </authorList>
    </citation>
    <scope>NUCLEOTIDE SEQUENCE [LARGE SCALE GENOMIC DNA]</scope>
    <source>
        <strain evidence="2">EP-1</strain>
        <tissue evidence="2">Whole</tissue>
    </source>
</reference>